<proteinExistence type="predicted"/>
<dbReference type="AlphaFoldDB" id="A0A5N6ZJP9"/>
<dbReference type="EMBL" id="ML739033">
    <property type="protein sequence ID" value="KAE8357029.1"/>
    <property type="molecule type" value="Genomic_DNA"/>
</dbReference>
<sequence length="329" mass="35842">MSSPHFSSVLVFGATGEVGSAVALEAHARGARVTLAMRDIAKPNEWISSEQERAAGLQRITADLTNPEAVTRAVHQTAAQAAFIYAVRSSDMMRGAITALRDAGIQHVVFLSTAQVKTAGAIKGDIRSIECDHFIPWQHAQVEVGLEEIGLPHTALRAGFFASNPLRIYLDRSAEPKQVNLLAPEVLHDPIDPADIGRVAGAMLVNPRQYASGYQVTNGSTSRKDVIYLNGPALLSQAEQWDIINRELAAAGKSRVKVNHITVEQYLKNLAALNVPDVVAKSLAKSMVETRALYVAEDFEKERSNVGLLTGREATSFEDFVKREIPKYF</sequence>
<protein>
    <recommendedName>
        <fullName evidence="1">NmrA-like domain-containing protein</fullName>
    </recommendedName>
</protein>
<keyword evidence="3" id="KW-1185">Reference proteome</keyword>
<reference evidence="3" key="1">
    <citation type="submission" date="2019-04" db="EMBL/GenBank/DDBJ databases">
        <title>Friends and foes A comparative genomics studyof 23 Aspergillus species from section Flavi.</title>
        <authorList>
            <consortium name="DOE Joint Genome Institute"/>
            <person name="Kjaerbolling I."/>
            <person name="Vesth T."/>
            <person name="Frisvad J.C."/>
            <person name="Nybo J.L."/>
            <person name="Theobald S."/>
            <person name="Kildgaard S."/>
            <person name="Isbrandt T."/>
            <person name="Kuo A."/>
            <person name="Sato A."/>
            <person name="Lyhne E.K."/>
            <person name="Kogle M.E."/>
            <person name="Wiebenga A."/>
            <person name="Kun R.S."/>
            <person name="Lubbers R.J."/>
            <person name="Makela M.R."/>
            <person name="Barry K."/>
            <person name="Chovatia M."/>
            <person name="Clum A."/>
            <person name="Daum C."/>
            <person name="Haridas S."/>
            <person name="He G."/>
            <person name="LaButti K."/>
            <person name="Lipzen A."/>
            <person name="Mondo S."/>
            <person name="Riley R."/>
            <person name="Salamov A."/>
            <person name="Simmons B.A."/>
            <person name="Magnuson J.K."/>
            <person name="Henrissat B."/>
            <person name="Mortensen U.H."/>
            <person name="Larsen T.O."/>
            <person name="Devries R.P."/>
            <person name="Grigoriev I.V."/>
            <person name="Machida M."/>
            <person name="Baker S.E."/>
            <person name="Andersen M.R."/>
        </authorList>
    </citation>
    <scope>NUCLEOTIDE SEQUENCE [LARGE SCALE GENOMIC DNA]</scope>
    <source>
        <strain evidence="3">CBS 553.77</strain>
    </source>
</reference>
<feature type="domain" description="NmrA-like" evidence="1">
    <location>
        <begin position="8"/>
        <end position="216"/>
    </location>
</feature>
<evidence type="ECO:0000259" key="1">
    <source>
        <dbReference type="Pfam" id="PF05368"/>
    </source>
</evidence>
<dbReference type="InterPro" id="IPR008030">
    <property type="entry name" value="NmrA-like"/>
</dbReference>
<dbReference type="OrthoDB" id="419598at2759"/>
<dbReference type="PANTHER" id="PTHR43162:SF1">
    <property type="entry name" value="PRESTALK A DIFFERENTIATION PROTEIN A"/>
    <property type="match status" value="1"/>
</dbReference>
<gene>
    <name evidence="2" type="ORF">BDV28DRAFT_144692</name>
</gene>
<dbReference type="InterPro" id="IPR051604">
    <property type="entry name" value="Ergot_Alk_Oxidoreductase"/>
</dbReference>
<organism evidence="2 3">
    <name type="scientific">Aspergillus coremiiformis</name>
    <dbReference type="NCBI Taxonomy" id="138285"/>
    <lineage>
        <taxon>Eukaryota</taxon>
        <taxon>Fungi</taxon>
        <taxon>Dikarya</taxon>
        <taxon>Ascomycota</taxon>
        <taxon>Pezizomycotina</taxon>
        <taxon>Eurotiomycetes</taxon>
        <taxon>Eurotiomycetidae</taxon>
        <taxon>Eurotiales</taxon>
        <taxon>Aspergillaceae</taxon>
        <taxon>Aspergillus</taxon>
        <taxon>Aspergillus subgen. Circumdati</taxon>
    </lineage>
</organism>
<evidence type="ECO:0000313" key="3">
    <source>
        <dbReference type="Proteomes" id="UP000327118"/>
    </source>
</evidence>
<dbReference type="Gene3D" id="3.40.50.720">
    <property type="entry name" value="NAD(P)-binding Rossmann-like Domain"/>
    <property type="match status" value="1"/>
</dbReference>
<accession>A0A5N6ZJP9</accession>
<dbReference type="SUPFAM" id="SSF51735">
    <property type="entry name" value="NAD(P)-binding Rossmann-fold domains"/>
    <property type="match status" value="1"/>
</dbReference>
<dbReference type="Pfam" id="PF05368">
    <property type="entry name" value="NmrA"/>
    <property type="match status" value="1"/>
</dbReference>
<dbReference type="Proteomes" id="UP000327118">
    <property type="component" value="Unassembled WGS sequence"/>
</dbReference>
<dbReference type="PANTHER" id="PTHR43162">
    <property type="match status" value="1"/>
</dbReference>
<evidence type="ECO:0000313" key="2">
    <source>
        <dbReference type="EMBL" id="KAE8357029.1"/>
    </source>
</evidence>
<name>A0A5N6ZJP9_9EURO</name>
<dbReference type="InterPro" id="IPR036291">
    <property type="entry name" value="NAD(P)-bd_dom_sf"/>
</dbReference>